<dbReference type="PROSITE" id="PS50082">
    <property type="entry name" value="WD_REPEATS_2"/>
    <property type="match status" value="10"/>
</dbReference>
<dbReference type="InterPro" id="IPR001680">
    <property type="entry name" value="WD40_rpt"/>
</dbReference>
<comment type="caution">
    <text evidence="7">The sequence shown here is derived from an EMBL/GenBank/DDBJ whole genome shotgun (WGS) entry which is preliminary data.</text>
</comment>
<feature type="repeat" description="WD" evidence="5">
    <location>
        <begin position="1285"/>
        <end position="1326"/>
    </location>
</feature>
<dbReference type="Gene3D" id="2.130.10.10">
    <property type="entry name" value="YVTN repeat-like/Quinoprotein amine dehydrogenase"/>
    <property type="match status" value="4"/>
</dbReference>
<feature type="repeat" description="WD" evidence="5">
    <location>
        <begin position="1032"/>
        <end position="1064"/>
    </location>
</feature>
<dbReference type="PRINTS" id="PR00320">
    <property type="entry name" value="GPROTEINBRPT"/>
</dbReference>
<feature type="repeat" description="WD" evidence="5">
    <location>
        <begin position="1115"/>
        <end position="1156"/>
    </location>
</feature>
<dbReference type="PANTHER" id="PTHR19848">
    <property type="entry name" value="WD40 REPEAT PROTEIN"/>
    <property type="match status" value="1"/>
</dbReference>
<dbReference type="InterPro" id="IPR011047">
    <property type="entry name" value="Quinoprotein_ADH-like_sf"/>
</dbReference>
<dbReference type="EMBL" id="JAACJJ010000028">
    <property type="protein sequence ID" value="KAF5321206.1"/>
    <property type="molecule type" value="Genomic_DNA"/>
</dbReference>
<dbReference type="InterPro" id="IPR015943">
    <property type="entry name" value="WD40/YVTN_repeat-like_dom_sf"/>
</dbReference>
<dbReference type="OrthoDB" id="3027122at2759"/>
<protein>
    <recommendedName>
        <fullName evidence="4">Beta'-coat protein</fullName>
    </recommendedName>
</protein>
<dbReference type="PROSITE" id="PS50294">
    <property type="entry name" value="WD_REPEATS_REGION"/>
    <property type="match status" value="10"/>
</dbReference>
<feature type="repeat" description="WD" evidence="5">
    <location>
        <begin position="1157"/>
        <end position="1192"/>
    </location>
</feature>
<dbReference type="InterPro" id="IPR056884">
    <property type="entry name" value="NPHP3-like_N"/>
</dbReference>
<evidence type="ECO:0000256" key="3">
    <source>
        <dbReference type="ARBA" id="ARBA00025536"/>
    </source>
</evidence>
<evidence type="ECO:0000256" key="5">
    <source>
        <dbReference type="PROSITE-ProRule" id="PRU00221"/>
    </source>
</evidence>
<sequence>MWLCRATYQIRLHAPGLLFYVHSSLCTPGMTTNEPPPLRAVLRNFEIEGIKKDGKQNRRSWYFVQLHVASKEVVRSTKKPASSELRWEWNGDNQILSSLSFEPSSMIQIVLYRGFESNTAFDLLVGQYEGTFAALLENKSSFDLTDKKGIPVAKMKIAFSTISTSTMISPQDNAYVTIGGLRAVGVDPGTGVQHAKAVGGVAYEGLKTVVDIIYEFSDAFPPLKAAAAIFRTVTIFVETVLANKQELEDLQAKLGAILSIVEKYRSAGGVEAITHRIADFSKAVTIQLEAIQALHEQSAMTRVAFVQKDADTILEASRKIISLCDVFQIDTQLNIDMTVGKVLEYMNSRLINTLNHEMTSYKTRKSSYGDPTGCMEGTRVKVLKELDTWASDVNGSKVYWMVGMAGIGKSTIAHTFCQILEAKNMLSGSFFASRASEKTSNARLIIPVIAHALARSSPPIKVNIVKAIEDDSTLAEQTYSNMREQFKQLIYDPIQMVTGIANKAYKVVVIDGVDECTNLEVVASFIKLVLQSASKVPFKVFISSREELEISNAFRVGSRNYQATNFFLHDIEKDVVQEDIRKYLEASLADIKENHGSAEAWPSQSELTDLLVRCGTLFIYAATSIRYIASGGKRYKSRLSEMAKQGLESVTDFKTDIDTLYIHILELACQEKPSHEVASMRDILSIIIFLRNPLPMQAIESLSEMDVSSELSPLTAVIHLPSANESAVAHFHASFPDFMTSPTRCSPTRFSSERSAFRALVASEGHQLLALKCLRLMNRSLKYNICDIPKELTPSHRERTNSPEHIGKISAAIKYSCIYWAAHLADVKQIDLELADTLRIFLYGHLLHWIECLSVLGELQAGLKSLGGIATVLSSLGYHDLRSLVDDARQCIQMNFEAIQTHCMETYQSALVWIPEKTLIRTTYDADVRKVPKVCIGLPGFWGATELVMQNGTLVMSVAFSLDGSQVVSGLFDGTIQIWNTTTGVVETELKRHTGMVRSVAFSQDGSQVLSGSDDQTVRIWNVITGDVKAELKGHTDSVSSVAFSQDNSHIVSGSDDKTIRIWNATGQVEAELKGHTGIVRSVAFSPDSSWVVSGSIDSTVRIWNVRTGQMEAELKGHEDWVNAVAFSQDSSRVVSGSDDKTIRIWNVRTGQMESELTGHTDSVSSVAFSHDSSQVVSGSDDNTVRIWDMTTLAGEPKAELKGHLNGVRSVAFSQNDNLVVSGSNDRTVRIWNVTMGKMEAEQKGHTKLVNSVAFSQDGRQVVSGSNDRTVQIWNVTAGEVEAVLKGHTGSVMSVAFSQDGTQVVSGSEDQMIRIWNVKTGHVDAELKGHTGTVNSVAFSHNGRKVASGSGDKTVRIWDVPTGQMEAELRGHTGSVMSIAFSQDDGRVVSGSSFDKKNTNLECGIGQDGG</sequence>
<name>A0A8H5F2I4_9AGAR</name>
<keyword evidence="8" id="KW-1185">Reference proteome</keyword>
<keyword evidence="2" id="KW-0677">Repeat</keyword>
<dbReference type="InterPro" id="IPR019775">
    <property type="entry name" value="WD40_repeat_CS"/>
</dbReference>
<evidence type="ECO:0000256" key="4">
    <source>
        <dbReference type="ARBA" id="ARBA00032920"/>
    </source>
</evidence>
<keyword evidence="1 5" id="KW-0853">WD repeat</keyword>
<dbReference type="SUPFAM" id="SSF50998">
    <property type="entry name" value="Quinoprotein alcohol dehydrogenase-like"/>
    <property type="match status" value="1"/>
</dbReference>
<dbReference type="FunFam" id="2.130.10.10:FF:000016">
    <property type="entry name" value="Coatomer alpha subunit, putative"/>
    <property type="match status" value="1"/>
</dbReference>
<feature type="repeat" description="WD" evidence="5">
    <location>
        <begin position="948"/>
        <end position="989"/>
    </location>
</feature>
<dbReference type="Pfam" id="PF00400">
    <property type="entry name" value="WD40"/>
    <property type="match status" value="11"/>
</dbReference>
<feature type="repeat" description="WD" evidence="5">
    <location>
        <begin position="990"/>
        <end position="1031"/>
    </location>
</feature>
<accession>A0A8H5F2I4</accession>
<reference evidence="7 8" key="1">
    <citation type="journal article" date="2020" name="ISME J.">
        <title>Uncovering the hidden diversity of litter-decomposition mechanisms in mushroom-forming fungi.</title>
        <authorList>
            <person name="Floudas D."/>
            <person name="Bentzer J."/>
            <person name="Ahren D."/>
            <person name="Johansson T."/>
            <person name="Persson P."/>
            <person name="Tunlid A."/>
        </authorList>
    </citation>
    <scope>NUCLEOTIDE SEQUENCE [LARGE SCALE GENOMIC DNA]</scope>
    <source>
        <strain evidence="7 8">CBS 101986</strain>
    </source>
</reference>
<feature type="repeat" description="WD" evidence="5">
    <location>
        <begin position="1201"/>
        <end position="1242"/>
    </location>
</feature>
<feature type="domain" description="Nephrocystin 3-like N-terminal" evidence="6">
    <location>
        <begin position="385"/>
        <end position="545"/>
    </location>
</feature>
<dbReference type="Pfam" id="PF24883">
    <property type="entry name" value="NPHP3_N"/>
    <property type="match status" value="1"/>
</dbReference>
<evidence type="ECO:0000259" key="6">
    <source>
        <dbReference type="Pfam" id="PF24883"/>
    </source>
</evidence>
<dbReference type="PROSITE" id="PS00678">
    <property type="entry name" value="WD_REPEATS_1"/>
    <property type="match status" value="9"/>
</dbReference>
<evidence type="ECO:0000256" key="2">
    <source>
        <dbReference type="ARBA" id="ARBA00022737"/>
    </source>
</evidence>
<evidence type="ECO:0000256" key="1">
    <source>
        <dbReference type="ARBA" id="ARBA00022574"/>
    </source>
</evidence>
<dbReference type="PANTHER" id="PTHR19848:SF8">
    <property type="entry name" value="F-BOX AND WD REPEAT DOMAIN CONTAINING 7"/>
    <property type="match status" value="1"/>
</dbReference>
<gene>
    <name evidence="7" type="ORF">D9619_001882</name>
</gene>
<dbReference type="SUPFAM" id="SSF63825">
    <property type="entry name" value="YWTD domain"/>
    <property type="match status" value="1"/>
</dbReference>
<feature type="repeat" description="WD" evidence="5">
    <location>
        <begin position="1327"/>
        <end position="1368"/>
    </location>
</feature>
<dbReference type="Proteomes" id="UP000567179">
    <property type="component" value="Unassembled WGS sequence"/>
</dbReference>
<dbReference type="SUPFAM" id="SSF52540">
    <property type="entry name" value="P-loop containing nucleoside triphosphate hydrolases"/>
    <property type="match status" value="1"/>
</dbReference>
<proteinExistence type="predicted"/>
<dbReference type="InterPro" id="IPR020472">
    <property type="entry name" value="WD40_PAC1"/>
</dbReference>
<evidence type="ECO:0000313" key="7">
    <source>
        <dbReference type="EMBL" id="KAF5321206.1"/>
    </source>
</evidence>
<dbReference type="InterPro" id="IPR027417">
    <property type="entry name" value="P-loop_NTPase"/>
</dbReference>
<evidence type="ECO:0000313" key="8">
    <source>
        <dbReference type="Proteomes" id="UP000567179"/>
    </source>
</evidence>
<dbReference type="CDD" id="cd00200">
    <property type="entry name" value="WD40"/>
    <property type="match status" value="1"/>
</dbReference>
<feature type="repeat" description="WD" evidence="5">
    <location>
        <begin position="1073"/>
        <end position="1114"/>
    </location>
</feature>
<dbReference type="Gene3D" id="3.40.50.300">
    <property type="entry name" value="P-loop containing nucleotide triphosphate hydrolases"/>
    <property type="match status" value="1"/>
</dbReference>
<dbReference type="SMART" id="SM00320">
    <property type="entry name" value="WD40"/>
    <property type="match status" value="11"/>
</dbReference>
<comment type="function">
    <text evidence="3">The coatomer is a cytosolic protein complex that binds to dilysine motifs and reversibly associates with Golgi non-clathrin-coated vesicles, which further mediate biosynthetic protein transport from the ER, via the Golgi up to the trans Golgi network. Coatomer complex is required for budding from Golgi membranes, and is essential for the retrograde Golgi-to-ER transport of dilysine-tagged proteins.</text>
</comment>
<feature type="repeat" description="WD" evidence="5">
    <location>
        <begin position="1243"/>
        <end position="1284"/>
    </location>
</feature>
<organism evidence="7 8">
    <name type="scientific">Psilocybe cf. subviscida</name>
    <dbReference type="NCBI Taxonomy" id="2480587"/>
    <lineage>
        <taxon>Eukaryota</taxon>
        <taxon>Fungi</taxon>
        <taxon>Dikarya</taxon>
        <taxon>Basidiomycota</taxon>
        <taxon>Agaricomycotina</taxon>
        <taxon>Agaricomycetes</taxon>
        <taxon>Agaricomycetidae</taxon>
        <taxon>Agaricales</taxon>
        <taxon>Agaricineae</taxon>
        <taxon>Strophariaceae</taxon>
        <taxon>Psilocybe</taxon>
    </lineage>
</organism>